<dbReference type="Proteomes" id="UP000063991">
    <property type="component" value="Chromosome"/>
</dbReference>
<reference evidence="7 9" key="1">
    <citation type="submission" date="2015-12" db="EMBL/GenBank/DDBJ databases">
        <authorList>
            <person name="Shamseldin A."/>
            <person name="Moawad H."/>
            <person name="Abd El-Rahim W.M."/>
            <person name="Sadowsky M.J."/>
        </authorList>
    </citation>
    <scope>NUCLEOTIDE SEQUENCE [LARGE SCALE GENOMIC DNA]</scope>
    <source>
        <strain evidence="7 9">D7</strain>
    </source>
</reference>
<dbReference type="InterPro" id="IPR007197">
    <property type="entry name" value="rSAM"/>
</dbReference>
<evidence type="ECO:0000256" key="4">
    <source>
        <dbReference type="ARBA" id="ARBA00023004"/>
    </source>
</evidence>
<keyword evidence="2" id="KW-0949">S-adenosyl-L-methionine</keyword>
<evidence type="ECO:0000256" key="2">
    <source>
        <dbReference type="ARBA" id="ARBA00022691"/>
    </source>
</evidence>
<evidence type="ECO:0000256" key="3">
    <source>
        <dbReference type="ARBA" id="ARBA00022723"/>
    </source>
</evidence>
<dbReference type="Gene3D" id="3.20.20.70">
    <property type="entry name" value="Aldolase class I"/>
    <property type="match status" value="1"/>
</dbReference>
<name>A0A126PV46_ALTMA</name>
<dbReference type="InterPro" id="IPR050377">
    <property type="entry name" value="Radical_SAM_PqqE_MftC-like"/>
</dbReference>
<dbReference type="PROSITE" id="PS51918">
    <property type="entry name" value="RADICAL_SAM"/>
    <property type="match status" value="1"/>
</dbReference>
<evidence type="ECO:0000313" key="9">
    <source>
        <dbReference type="Proteomes" id="UP000063991"/>
    </source>
</evidence>
<dbReference type="InterPro" id="IPR013785">
    <property type="entry name" value="Aldolase_TIM"/>
</dbReference>
<dbReference type="SUPFAM" id="SSF102114">
    <property type="entry name" value="Radical SAM enzymes"/>
    <property type="match status" value="1"/>
</dbReference>
<evidence type="ECO:0000313" key="8">
    <source>
        <dbReference type="EMBL" id="OES24655.1"/>
    </source>
</evidence>
<keyword evidence="3" id="KW-0479">Metal-binding</keyword>
<proteinExistence type="predicted"/>
<evidence type="ECO:0000256" key="1">
    <source>
        <dbReference type="ARBA" id="ARBA00001966"/>
    </source>
</evidence>
<dbReference type="EMBL" id="MIPY01000060">
    <property type="protein sequence ID" value="OES24655.1"/>
    <property type="molecule type" value="Genomic_DNA"/>
</dbReference>
<gene>
    <name evidence="7" type="ORF">AVL55_01205</name>
    <name evidence="8" type="ORF">BFV95_4681</name>
</gene>
<dbReference type="GO" id="GO:0051536">
    <property type="term" value="F:iron-sulfur cluster binding"/>
    <property type="evidence" value="ECO:0007669"/>
    <property type="project" value="UniProtKB-KW"/>
</dbReference>
<dbReference type="OrthoDB" id="9792276at2"/>
<dbReference type="RefSeq" id="WP_015068649.1">
    <property type="nucleotide sequence ID" value="NZ_CP014323.1"/>
</dbReference>
<evidence type="ECO:0000256" key="5">
    <source>
        <dbReference type="ARBA" id="ARBA00023014"/>
    </source>
</evidence>
<keyword evidence="5" id="KW-0411">Iron-sulfur</keyword>
<dbReference type="GeneID" id="56269250"/>
<keyword evidence="4" id="KW-0408">Iron</keyword>
<evidence type="ECO:0000313" key="7">
    <source>
        <dbReference type="EMBL" id="AMJ96914.1"/>
    </source>
</evidence>
<dbReference type="PATRIC" id="fig|28108.61.peg.4358"/>
<sequence>MKDVTKNAIFKRLNGDFEYYARYQRIKQISSRVRVSEYLITTACNIRCKGCWFFEYDFDKRTKDLSKKDEIKKFLISERNRGINTSLIIGGEPTLHPKRLELFAEIMEFNSISTNGLKALPKEGFKDFSVLISLFGGGSLDDDLRAIKPNGNSFSGLFETALKNYKYDPRAHFIFAVTEDGIAHIEETVRKISENGNTVSVNFYSKYGTSDPLRTKYEKRLLDEILRVRELFPETLASHPYYIEAMVTGKSHWGDFGYDVCPSVSVDHPQNAERIKNGNAVLPGFNAYASDCKTVNFCCTSGHCEDCRDSQAVMSWIMINQKRFVKDENLLKIWIEIAESYWHQFVWAHDFRYSAPSLQTSENLNLRNQHHLLKEVG</sequence>
<evidence type="ECO:0000259" key="6">
    <source>
        <dbReference type="PROSITE" id="PS51918"/>
    </source>
</evidence>
<dbReference type="EMBL" id="CP014323">
    <property type="protein sequence ID" value="AMJ96914.1"/>
    <property type="molecule type" value="Genomic_DNA"/>
</dbReference>
<organism evidence="7 9">
    <name type="scientific">Alteromonas macleodii</name>
    <name type="common">Pseudoalteromonas macleodii</name>
    <dbReference type="NCBI Taxonomy" id="28108"/>
    <lineage>
        <taxon>Bacteria</taxon>
        <taxon>Pseudomonadati</taxon>
        <taxon>Pseudomonadota</taxon>
        <taxon>Gammaproteobacteria</taxon>
        <taxon>Alteromonadales</taxon>
        <taxon>Alteromonadaceae</taxon>
        <taxon>Alteromonas/Salinimonas group</taxon>
        <taxon>Alteromonas</taxon>
    </lineage>
</organism>
<keyword evidence="10" id="KW-1185">Reference proteome</keyword>
<dbReference type="GO" id="GO:0046872">
    <property type="term" value="F:metal ion binding"/>
    <property type="evidence" value="ECO:0007669"/>
    <property type="project" value="UniProtKB-KW"/>
</dbReference>
<protein>
    <submittedName>
        <fullName evidence="8">4Fe-4S single cluster domain protein</fullName>
    </submittedName>
    <submittedName>
        <fullName evidence="7">Radical SAM protein</fullName>
    </submittedName>
</protein>
<dbReference type="GO" id="GO:0003824">
    <property type="term" value="F:catalytic activity"/>
    <property type="evidence" value="ECO:0007669"/>
    <property type="project" value="InterPro"/>
</dbReference>
<dbReference type="Proteomes" id="UP000095392">
    <property type="component" value="Unassembled WGS sequence"/>
</dbReference>
<reference evidence="8 10" key="2">
    <citation type="submission" date="2016-09" db="EMBL/GenBank/DDBJ databases">
        <title>Draft Genome Sequence of four Alteromonas macleodii strains isolated from copper coupons and grown long-term at elevated copper levels.</title>
        <authorList>
            <person name="Cusick K."/>
            <person name="Dale J."/>
            <person name="Little B."/>
            <person name="Biffinger J."/>
        </authorList>
    </citation>
    <scope>NUCLEOTIDE SEQUENCE [LARGE SCALE GENOMIC DNA]</scope>
    <source>
        <strain evidence="8 10">KCP01</strain>
    </source>
</reference>
<dbReference type="SFLD" id="SFLDS00029">
    <property type="entry name" value="Radical_SAM"/>
    <property type="match status" value="1"/>
</dbReference>
<dbReference type="Pfam" id="PF04055">
    <property type="entry name" value="Radical_SAM"/>
    <property type="match status" value="1"/>
</dbReference>
<dbReference type="PANTHER" id="PTHR11228:SF7">
    <property type="entry name" value="PQQA PEPTIDE CYCLASE"/>
    <property type="match status" value="1"/>
</dbReference>
<dbReference type="CDD" id="cd01335">
    <property type="entry name" value="Radical_SAM"/>
    <property type="match status" value="1"/>
</dbReference>
<evidence type="ECO:0000313" key="10">
    <source>
        <dbReference type="Proteomes" id="UP000095392"/>
    </source>
</evidence>
<dbReference type="PANTHER" id="PTHR11228">
    <property type="entry name" value="RADICAL SAM DOMAIN PROTEIN"/>
    <property type="match status" value="1"/>
</dbReference>
<feature type="domain" description="Radical SAM core" evidence="6">
    <location>
        <begin position="29"/>
        <end position="235"/>
    </location>
</feature>
<dbReference type="AlphaFoldDB" id="A0A126PV46"/>
<comment type="cofactor">
    <cofactor evidence="1">
        <name>[4Fe-4S] cluster</name>
        <dbReference type="ChEBI" id="CHEBI:49883"/>
    </cofactor>
</comment>
<dbReference type="InterPro" id="IPR058240">
    <property type="entry name" value="rSAM_sf"/>
</dbReference>
<accession>A0A126PV46</accession>